<dbReference type="NCBIfam" id="NF002634">
    <property type="entry name" value="PRK02304.1-3"/>
    <property type="match status" value="1"/>
</dbReference>
<dbReference type="SUPFAM" id="SSF53271">
    <property type="entry name" value="PRTase-like"/>
    <property type="match status" value="1"/>
</dbReference>
<dbReference type="InterPro" id="IPR000836">
    <property type="entry name" value="PRTase_dom"/>
</dbReference>
<dbReference type="Proteomes" id="UP000177187">
    <property type="component" value="Unassembled WGS sequence"/>
</dbReference>
<comment type="function">
    <text evidence="2 11">Catalyzes a salvage reaction resulting in the formation of AMP, that is energically less costly than de novo synthesis.</text>
</comment>
<dbReference type="Pfam" id="PF00156">
    <property type="entry name" value="Pribosyltran"/>
    <property type="match status" value="1"/>
</dbReference>
<dbReference type="NCBIfam" id="TIGR01090">
    <property type="entry name" value="apt"/>
    <property type="match status" value="1"/>
</dbReference>
<dbReference type="GO" id="GO:0006166">
    <property type="term" value="P:purine ribonucleoside salvage"/>
    <property type="evidence" value="ECO:0007669"/>
    <property type="project" value="UniProtKB-UniRule"/>
</dbReference>
<dbReference type="NCBIfam" id="NF002636">
    <property type="entry name" value="PRK02304.1-5"/>
    <property type="match status" value="1"/>
</dbReference>
<dbReference type="EMBL" id="MFAF01000125">
    <property type="protein sequence ID" value="OGD72349.1"/>
    <property type="molecule type" value="Genomic_DNA"/>
</dbReference>
<dbReference type="GO" id="GO:0016208">
    <property type="term" value="F:AMP binding"/>
    <property type="evidence" value="ECO:0007669"/>
    <property type="project" value="TreeGrafter"/>
</dbReference>
<evidence type="ECO:0000256" key="1">
    <source>
        <dbReference type="ARBA" id="ARBA00000868"/>
    </source>
</evidence>
<evidence type="ECO:0000313" key="14">
    <source>
        <dbReference type="Proteomes" id="UP000177187"/>
    </source>
</evidence>
<dbReference type="HAMAP" id="MF_00004">
    <property type="entry name" value="Aden_phosphoribosyltr"/>
    <property type="match status" value="1"/>
</dbReference>
<reference evidence="13 14" key="1">
    <citation type="journal article" date="2016" name="Nat. Commun.">
        <title>Thousands of microbial genomes shed light on interconnected biogeochemical processes in an aquifer system.</title>
        <authorList>
            <person name="Anantharaman K."/>
            <person name="Brown C.T."/>
            <person name="Hug L.A."/>
            <person name="Sharon I."/>
            <person name="Castelle C.J."/>
            <person name="Probst A.J."/>
            <person name="Thomas B.C."/>
            <person name="Singh A."/>
            <person name="Wilkins M.J."/>
            <person name="Karaoz U."/>
            <person name="Brodie E.L."/>
            <person name="Williams K.H."/>
            <person name="Hubbard S.S."/>
            <person name="Banfield J.F."/>
        </authorList>
    </citation>
    <scope>NUCLEOTIDE SEQUENCE [LARGE SCALE GENOMIC DNA]</scope>
</reference>
<dbReference type="FunFam" id="3.40.50.2020:FF:000021">
    <property type="entry name" value="Adenine phosphoribosyltransferase"/>
    <property type="match status" value="1"/>
</dbReference>
<evidence type="ECO:0000256" key="4">
    <source>
        <dbReference type="ARBA" id="ARBA00004659"/>
    </source>
</evidence>
<comment type="similarity">
    <text evidence="5 11">Belongs to the purine/pyrimidine phosphoribosyltransferase family.</text>
</comment>
<dbReference type="PANTHER" id="PTHR32315">
    <property type="entry name" value="ADENINE PHOSPHORIBOSYLTRANSFERASE"/>
    <property type="match status" value="1"/>
</dbReference>
<dbReference type="AlphaFoldDB" id="A0A1F5EY89"/>
<dbReference type="InterPro" id="IPR029057">
    <property type="entry name" value="PRTase-like"/>
</dbReference>
<keyword evidence="10 11" id="KW-0660">Purine salvage</keyword>
<sequence length="172" mass="18625">MSQELLAYIRVIEDFPKPGISFKDITTLIGHPEGFRKTLDELEELHRGDPPDAVAGIESRGFIFGAALADRFGCGLALIRKAGKLPAATYSATYELEYGTAAIEVHRDAFEPGQRVLLVDDLLATGGTARAAAGLIEKAGARVLAVDFVIELDFLKGREKLNGYRVNTLIHA</sequence>
<evidence type="ECO:0000256" key="11">
    <source>
        <dbReference type="HAMAP-Rule" id="MF_00004"/>
    </source>
</evidence>
<comment type="subunit">
    <text evidence="11">Homodimer.</text>
</comment>
<evidence type="ECO:0000256" key="10">
    <source>
        <dbReference type="ARBA" id="ARBA00022726"/>
    </source>
</evidence>
<dbReference type="InterPro" id="IPR050054">
    <property type="entry name" value="UPRTase/APRTase"/>
</dbReference>
<dbReference type="GO" id="GO:0005737">
    <property type="term" value="C:cytoplasm"/>
    <property type="evidence" value="ECO:0007669"/>
    <property type="project" value="UniProtKB-SubCell"/>
</dbReference>
<organism evidence="13 14">
    <name type="scientific">Candidatus Coatesbacteria bacterium RBG_13_66_14</name>
    <dbReference type="NCBI Taxonomy" id="1817816"/>
    <lineage>
        <taxon>Bacteria</taxon>
        <taxon>Candidatus Coatesiibacteriota</taxon>
    </lineage>
</organism>
<dbReference type="EC" id="2.4.2.7" evidence="6 11"/>
<keyword evidence="9 11" id="KW-0808">Transferase</keyword>
<dbReference type="STRING" id="1817816.A2Y64_00590"/>
<protein>
    <recommendedName>
        <fullName evidence="6 11">Adenine phosphoribosyltransferase</fullName>
        <shortName evidence="11">APRT</shortName>
        <ecNumber evidence="6 11">2.4.2.7</ecNumber>
    </recommendedName>
</protein>
<proteinExistence type="inferred from homology"/>
<evidence type="ECO:0000256" key="7">
    <source>
        <dbReference type="ARBA" id="ARBA00022490"/>
    </source>
</evidence>
<dbReference type="Gene3D" id="3.40.50.2020">
    <property type="match status" value="1"/>
</dbReference>
<evidence type="ECO:0000313" key="13">
    <source>
        <dbReference type="EMBL" id="OGD72349.1"/>
    </source>
</evidence>
<comment type="pathway">
    <text evidence="4 11">Purine metabolism; AMP biosynthesis via salvage pathway; AMP from adenine: step 1/1.</text>
</comment>
<keyword evidence="8 11" id="KW-0328">Glycosyltransferase</keyword>
<comment type="subcellular location">
    <subcellularLocation>
        <location evidence="3 11">Cytoplasm</location>
    </subcellularLocation>
</comment>
<dbReference type="InterPro" id="IPR005764">
    <property type="entry name" value="Ade_phspho_trans"/>
</dbReference>
<feature type="domain" description="Phosphoribosyltransferase" evidence="12">
    <location>
        <begin position="46"/>
        <end position="143"/>
    </location>
</feature>
<comment type="caution">
    <text evidence="13">The sequence shown here is derived from an EMBL/GenBank/DDBJ whole genome shotgun (WGS) entry which is preliminary data.</text>
</comment>
<keyword evidence="7 11" id="KW-0963">Cytoplasm</keyword>
<dbReference type="UniPathway" id="UPA00588">
    <property type="reaction ID" value="UER00646"/>
</dbReference>
<evidence type="ECO:0000256" key="2">
    <source>
        <dbReference type="ARBA" id="ARBA00003968"/>
    </source>
</evidence>
<gene>
    <name evidence="11" type="primary">apt</name>
    <name evidence="13" type="ORF">A2Y64_00590</name>
</gene>
<evidence type="ECO:0000256" key="5">
    <source>
        <dbReference type="ARBA" id="ARBA00008391"/>
    </source>
</evidence>
<name>A0A1F5EY89_9BACT</name>
<dbReference type="GO" id="GO:0002055">
    <property type="term" value="F:adenine binding"/>
    <property type="evidence" value="ECO:0007669"/>
    <property type="project" value="TreeGrafter"/>
</dbReference>
<dbReference type="PANTHER" id="PTHR32315:SF3">
    <property type="entry name" value="ADENINE PHOSPHORIBOSYLTRANSFERASE"/>
    <property type="match status" value="1"/>
</dbReference>
<comment type="catalytic activity">
    <reaction evidence="1 11">
        <text>AMP + diphosphate = 5-phospho-alpha-D-ribose 1-diphosphate + adenine</text>
        <dbReference type="Rhea" id="RHEA:16609"/>
        <dbReference type="ChEBI" id="CHEBI:16708"/>
        <dbReference type="ChEBI" id="CHEBI:33019"/>
        <dbReference type="ChEBI" id="CHEBI:58017"/>
        <dbReference type="ChEBI" id="CHEBI:456215"/>
        <dbReference type="EC" id="2.4.2.7"/>
    </reaction>
</comment>
<evidence type="ECO:0000256" key="6">
    <source>
        <dbReference type="ARBA" id="ARBA00011893"/>
    </source>
</evidence>
<dbReference type="GO" id="GO:0003999">
    <property type="term" value="F:adenine phosphoribosyltransferase activity"/>
    <property type="evidence" value="ECO:0007669"/>
    <property type="project" value="UniProtKB-UniRule"/>
</dbReference>
<dbReference type="GO" id="GO:0006168">
    <property type="term" value="P:adenine salvage"/>
    <property type="evidence" value="ECO:0007669"/>
    <property type="project" value="InterPro"/>
</dbReference>
<evidence type="ECO:0000256" key="9">
    <source>
        <dbReference type="ARBA" id="ARBA00022679"/>
    </source>
</evidence>
<evidence type="ECO:0000256" key="8">
    <source>
        <dbReference type="ARBA" id="ARBA00022676"/>
    </source>
</evidence>
<dbReference type="GO" id="GO:0044209">
    <property type="term" value="P:AMP salvage"/>
    <property type="evidence" value="ECO:0007669"/>
    <property type="project" value="UniProtKB-UniRule"/>
</dbReference>
<evidence type="ECO:0000259" key="12">
    <source>
        <dbReference type="Pfam" id="PF00156"/>
    </source>
</evidence>
<accession>A0A1F5EY89</accession>
<evidence type="ECO:0000256" key="3">
    <source>
        <dbReference type="ARBA" id="ARBA00004496"/>
    </source>
</evidence>
<dbReference type="CDD" id="cd06223">
    <property type="entry name" value="PRTases_typeI"/>
    <property type="match status" value="1"/>
</dbReference>